<feature type="compositionally biased region" description="Basic and acidic residues" evidence="1">
    <location>
        <begin position="145"/>
        <end position="178"/>
    </location>
</feature>
<protein>
    <submittedName>
        <fullName evidence="2">Uncharacterized protein</fullName>
    </submittedName>
</protein>
<evidence type="ECO:0000313" key="2">
    <source>
        <dbReference type="EMBL" id="CUM77899.1"/>
    </source>
</evidence>
<name>A0A173RJT2_9FIRM</name>
<dbReference type="Proteomes" id="UP000095597">
    <property type="component" value="Unassembled WGS sequence"/>
</dbReference>
<accession>A0A173RJT2</accession>
<dbReference type="AlphaFoldDB" id="A0A173RJT2"/>
<evidence type="ECO:0000256" key="1">
    <source>
        <dbReference type="SAM" id="MobiDB-lite"/>
    </source>
</evidence>
<sequence>MPNGNINSDALDSLFDPKGNVVLEQFEDSAYGTTAVLLRPESAAYRAQTGLGDPYVVAYGYDKETGEWSHGYYTSNLSYAVDRANPEILEEATIKWQREDFEAALEEKGLEPSKRNMEALIQACGKMQGWKDWATVGGNETIEDAVRDGNFERDPELAIDGIKEKPDLDSSKEPKEYGIDQLMADLSDETPETGEDGPGGRD</sequence>
<proteinExistence type="predicted"/>
<feature type="compositionally biased region" description="Acidic residues" evidence="1">
    <location>
        <begin position="186"/>
        <end position="195"/>
    </location>
</feature>
<evidence type="ECO:0000313" key="3">
    <source>
        <dbReference type="Proteomes" id="UP000095597"/>
    </source>
</evidence>
<gene>
    <name evidence="2" type="ORF">ERS852573_00505</name>
</gene>
<organism evidence="2 3">
    <name type="scientific">Dorea longicatena</name>
    <dbReference type="NCBI Taxonomy" id="88431"/>
    <lineage>
        <taxon>Bacteria</taxon>
        <taxon>Bacillati</taxon>
        <taxon>Bacillota</taxon>
        <taxon>Clostridia</taxon>
        <taxon>Lachnospirales</taxon>
        <taxon>Lachnospiraceae</taxon>
        <taxon>Dorea</taxon>
    </lineage>
</organism>
<dbReference type="EMBL" id="CYXO01000002">
    <property type="protein sequence ID" value="CUM77899.1"/>
    <property type="molecule type" value="Genomic_DNA"/>
</dbReference>
<dbReference type="RefSeq" id="WP_055213612.1">
    <property type="nucleotide sequence ID" value="NZ_CYXO01000002.1"/>
</dbReference>
<feature type="region of interest" description="Disordered" evidence="1">
    <location>
        <begin position="145"/>
        <end position="202"/>
    </location>
</feature>
<reference evidence="2 3" key="1">
    <citation type="submission" date="2015-09" db="EMBL/GenBank/DDBJ databases">
        <authorList>
            <consortium name="Pathogen Informatics"/>
        </authorList>
    </citation>
    <scope>NUCLEOTIDE SEQUENCE [LARGE SCALE GENOMIC DNA]</scope>
    <source>
        <strain evidence="2 3">2789STDY5834961</strain>
    </source>
</reference>